<evidence type="ECO:0000313" key="1">
    <source>
        <dbReference type="EMBL" id="KAK2024525.1"/>
    </source>
</evidence>
<evidence type="ECO:0000313" key="2">
    <source>
        <dbReference type="Proteomes" id="UP001232148"/>
    </source>
</evidence>
<organism evidence="1 2">
    <name type="scientific">Colletotrichum zoysiae</name>
    <dbReference type="NCBI Taxonomy" id="1216348"/>
    <lineage>
        <taxon>Eukaryota</taxon>
        <taxon>Fungi</taxon>
        <taxon>Dikarya</taxon>
        <taxon>Ascomycota</taxon>
        <taxon>Pezizomycotina</taxon>
        <taxon>Sordariomycetes</taxon>
        <taxon>Hypocreomycetidae</taxon>
        <taxon>Glomerellales</taxon>
        <taxon>Glomerellaceae</taxon>
        <taxon>Colletotrichum</taxon>
        <taxon>Colletotrichum graminicola species complex</taxon>
    </lineage>
</organism>
<proteinExistence type="predicted"/>
<dbReference type="Proteomes" id="UP001232148">
    <property type="component" value="Unassembled WGS sequence"/>
</dbReference>
<sequence length="225" mass="26204">MASQLPKLTNVIHIRNFIDDFLPDSTHPETPNYIEIHAAVNVFQEDDFYDSTIDSGPIQTRVRAYLKQNERELYVPNMFFYTDRRFIVETTAEERPKLSVQSLSLQRYAYAQFHEYRRHLPEQWCPMITALGIMGERKPISDQPFCLWNFELRTSVYDASKGEPVNFSIICYFANTKRWEHMMVPNTASFVCLTAKLVGCTPSNQLAVRVYPIQKNPGPSLPWIL</sequence>
<dbReference type="EMBL" id="MU842962">
    <property type="protein sequence ID" value="KAK2024525.1"/>
    <property type="molecule type" value="Genomic_DNA"/>
</dbReference>
<name>A0AAD9M020_9PEZI</name>
<gene>
    <name evidence="1" type="ORF">LX32DRAFT_675950</name>
</gene>
<reference evidence="1" key="1">
    <citation type="submission" date="2021-06" db="EMBL/GenBank/DDBJ databases">
        <title>Comparative genomics, transcriptomics and evolutionary studies reveal genomic signatures of adaptation to plant cell wall in hemibiotrophic fungi.</title>
        <authorList>
            <consortium name="DOE Joint Genome Institute"/>
            <person name="Baroncelli R."/>
            <person name="Diaz J.F."/>
            <person name="Benocci T."/>
            <person name="Peng M."/>
            <person name="Battaglia E."/>
            <person name="Haridas S."/>
            <person name="Andreopoulos W."/>
            <person name="Labutti K."/>
            <person name="Pangilinan J."/>
            <person name="Floch G.L."/>
            <person name="Makela M.R."/>
            <person name="Henrissat B."/>
            <person name="Grigoriev I.V."/>
            <person name="Crouch J.A."/>
            <person name="De Vries R.P."/>
            <person name="Sukno S.A."/>
            <person name="Thon M.R."/>
        </authorList>
    </citation>
    <scope>NUCLEOTIDE SEQUENCE</scope>
    <source>
        <strain evidence="1">MAFF235873</strain>
    </source>
</reference>
<accession>A0AAD9M020</accession>
<dbReference type="AlphaFoldDB" id="A0AAD9M020"/>
<protein>
    <submittedName>
        <fullName evidence="1">Uncharacterized protein</fullName>
    </submittedName>
</protein>
<comment type="caution">
    <text evidence="1">The sequence shown here is derived from an EMBL/GenBank/DDBJ whole genome shotgun (WGS) entry which is preliminary data.</text>
</comment>
<keyword evidence="2" id="KW-1185">Reference proteome</keyword>